<gene>
    <name evidence="14" type="ORF">MORIYA_1671</name>
</gene>
<dbReference type="InterPro" id="IPR029045">
    <property type="entry name" value="ClpP/crotonase-like_dom_sf"/>
</dbReference>
<protein>
    <submittedName>
        <fullName evidence="14">Putative inner membrane peptidase sohB</fullName>
    </submittedName>
</protein>
<evidence type="ECO:0000256" key="11">
    <source>
        <dbReference type="SAM" id="Phobius"/>
    </source>
</evidence>
<dbReference type="Pfam" id="PF01343">
    <property type="entry name" value="Peptidase_S49"/>
    <property type="match status" value="1"/>
</dbReference>
<dbReference type="InterPro" id="IPR002142">
    <property type="entry name" value="Peptidase_S49"/>
</dbReference>
<keyword evidence="4" id="KW-0645">Protease</keyword>
<evidence type="ECO:0000256" key="1">
    <source>
        <dbReference type="ARBA" id="ARBA00004236"/>
    </source>
</evidence>
<keyword evidence="10" id="KW-0175">Coiled coil</keyword>
<proteinExistence type="inferred from homology"/>
<dbReference type="PANTHER" id="PTHR42987">
    <property type="entry name" value="PEPTIDASE S49"/>
    <property type="match status" value="1"/>
</dbReference>
<comment type="subcellular location">
    <subcellularLocation>
        <location evidence="1">Cell membrane</location>
    </subcellularLocation>
</comment>
<keyword evidence="6" id="KW-0378">Hydrolase</keyword>
<dbReference type="GO" id="GO:0006508">
    <property type="term" value="P:proteolysis"/>
    <property type="evidence" value="ECO:0007669"/>
    <property type="project" value="UniProtKB-KW"/>
</dbReference>
<keyword evidence="8 11" id="KW-1133">Transmembrane helix</keyword>
<dbReference type="SUPFAM" id="SSF52096">
    <property type="entry name" value="ClpP/crotonase"/>
    <property type="match status" value="1"/>
</dbReference>
<dbReference type="Proteomes" id="UP000250163">
    <property type="component" value="Chromosome MORIYA"/>
</dbReference>
<comment type="similarity">
    <text evidence="2">Belongs to the peptidase S49 family.</text>
</comment>
<dbReference type="GO" id="GO:0005886">
    <property type="term" value="C:plasma membrane"/>
    <property type="evidence" value="ECO:0007669"/>
    <property type="project" value="UniProtKB-SubCell"/>
</dbReference>
<evidence type="ECO:0000256" key="8">
    <source>
        <dbReference type="ARBA" id="ARBA00022989"/>
    </source>
</evidence>
<dbReference type="CDD" id="cd07023">
    <property type="entry name" value="S49_Sppa_N_C"/>
    <property type="match status" value="1"/>
</dbReference>
<evidence type="ECO:0000259" key="13">
    <source>
        <dbReference type="Pfam" id="PF08496"/>
    </source>
</evidence>
<evidence type="ECO:0000256" key="2">
    <source>
        <dbReference type="ARBA" id="ARBA00008683"/>
    </source>
</evidence>
<organism evidence="14 15">
    <name type="scientific">Moritella yayanosii</name>
    <dbReference type="NCBI Taxonomy" id="69539"/>
    <lineage>
        <taxon>Bacteria</taxon>
        <taxon>Pseudomonadati</taxon>
        <taxon>Pseudomonadota</taxon>
        <taxon>Gammaproteobacteria</taxon>
        <taxon>Alteromonadales</taxon>
        <taxon>Moritellaceae</taxon>
        <taxon>Moritella</taxon>
    </lineage>
</organism>
<evidence type="ECO:0000313" key="14">
    <source>
        <dbReference type="EMBL" id="SQD78149.1"/>
    </source>
</evidence>
<dbReference type="KEGG" id="mya:MORIYA_1671"/>
<dbReference type="OrthoDB" id="5614232at2"/>
<feature type="domain" description="Peptidase S49 N-terminal proteobacteria" evidence="13">
    <location>
        <begin position="2"/>
        <end position="168"/>
    </location>
</feature>
<keyword evidence="3" id="KW-1003">Cell membrane</keyword>
<evidence type="ECO:0000256" key="6">
    <source>
        <dbReference type="ARBA" id="ARBA00022801"/>
    </source>
</evidence>
<accession>A0A330LND7</accession>
<keyword evidence="7" id="KW-0720">Serine protease</keyword>
<name>A0A330LND7_9GAMM</name>
<dbReference type="EMBL" id="LS483250">
    <property type="protein sequence ID" value="SQD78149.1"/>
    <property type="molecule type" value="Genomic_DNA"/>
</dbReference>
<dbReference type="GO" id="GO:0004252">
    <property type="term" value="F:serine-type endopeptidase activity"/>
    <property type="evidence" value="ECO:0007669"/>
    <property type="project" value="InterPro"/>
</dbReference>
<dbReference type="Gene3D" id="3.90.226.10">
    <property type="entry name" value="2-enoyl-CoA Hydratase, Chain A, domain 1"/>
    <property type="match status" value="1"/>
</dbReference>
<feature type="domain" description="Peptidase S49" evidence="12">
    <location>
        <begin position="171"/>
        <end position="319"/>
    </location>
</feature>
<feature type="transmembrane region" description="Helical" evidence="11">
    <location>
        <begin position="12"/>
        <end position="31"/>
    </location>
</feature>
<reference evidence="15" key="1">
    <citation type="submission" date="2018-05" db="EMBL/GenBank/DDBJ databases">
        <authorList>
            <person name="Cea G.-C."/>
            <person name="William W."/>
        </authorList>
    </citation>
    <scope>NUCLEOTIDE SEQUENCE [LARGE SCALE GENOMIC DNA]</scope>
    <source>
        <strain evidence="15">DB21MT 5</strain>
    </source>
</reference>
<dbReference type="AlphaFoldDB" id="A0A330LND7"/>
<dbReference type="InterPro" id="IPR047272">
    <property type="entry name" value="S49_SppA_C"/>
</dbReference>
<evidence type="ECO:0000256" key="5">
    <source>
        <dbReference type="ARBA" id="ARBA00022692"/>
    </source>
</evidence>
<keyword evidence="5 11" id="KW-0812">Transmembrane</keyword>
<feature type="coiled-coil region" evidence="10">
    <location>
        <begin position="61"/>
        <end position="93"/>
    </location>
</feature>
<dbReference type="Gene3D" id="6.20.330.10">
    <property type="match status" value="1"/>
</dbReference>
<dbReference type="Pfam" id="PF08496">
    <property type="entry name" value="Peptidase_S49_N"/>
    <property type="match status" value="1"/>
</dbReference>
<evidence type="ECO:0000259" key="12">
    <source>
        <dbReference type="Pfam" id="PF01343"/>
    </source>
</evidence>
<evidence type="ECO:0000256" key="4">
    <source>
        <dbReference type="ARBA" id="ARBA00022670"/>
    </source>
</evidence>
<evidence type="ECO:0000256" key="10">
    <source>
        <dbReference type="SAM" id="Coils"/>
    </source>
</evidence>
<sequence>MELLSEYGIFLAKTITFVLALLFVVVTIINLTSKQKKSNGRLEITNLSAQFKDVEDELQLHLVSEDEAKILEKEQQKAEKKKHKAELKAFKKAHKDKANDNDASTEEDIEPRLFVIDFTAGIDAKEVASLREEITAILFVATEHDEVLVRLESGGGVVHGYGLASSQLERLKQANIKLTIAVDKVAASGGYMMACIADHIIAAPFAIVGSIGVVAQIPNFNRLLKKNSIDVEHLTAGKFKRTLTMFGENDDAGRAKFQQELEETHVLFKDFVSSHRPALDIEKIATGEHWFGTHAYERGLVDTLQTSDDYLLKANKSKTIYIVKYVVRKKLAEKLAQAASMAISISLNKFLQQSKYPHL</sequence>
<evidence type="ECO:0000256" key="3">
    <source>
        <dbReference type="ARBA" id="ARBA00022475"/>
    </source>
</evidence>
<evidence type="ECO:0000313" key="15">
    <source>
        <dbReference type="Proteomes" id="UP000250163"/>
    </source>
</evidence>
<dbReference type="RefSeq" id="WP_112714135.1">
    <property type="nucleotide sequence ID" value="NZ_LS483250.1"/>
</dbReference>
<evidence type="ECO:0000256" key="7">
    <source>
        <dbReference type="ARBA" id="ARBA00022825"/>
    </source>
</evidence>
<evidence type="ECO:0000256" key="9">
    <source>
        <dbReference type="ARBA" id="ARBA00023136"/>
    </source>
</evidence>
<keyword evidence="15" id="KW-1185">Reference proteome</keyword>
<keyword evidence="9 11" id="KW-0472">Membrane</keyword>
<dbReference type="NCBIfam" id="NF008745">
    <property type="entry name" value="PRK11778.1"/>
    <property type="match status" value="1"/>
</dbReference>
<dbReference type="PANTHER" id="PTHR42987:SF4">
    <property type="entry name" value="PROTEASE SOHB-RELATED"/>
    <property type="match status" value="1"/>
</dbReference>
<dbReference type="InterPro" id="IPR013703">
    <property type="entry name" value="Peptidase_S49_N_proteobac"/>
</dbReference>